<feature type="chain" id="PRO_5045364534" description="Lipoprotein" evidence="1">
    <location>
        <begin position="30"/>
        <end position="132"/>
    </location>
</feature>
<comment type="caution">
    <text evidence="2">The sequence shown here is derived from an EMBL/GenBank/DDBJ whole genome shotgun (WGS) entry which is preliminary data.</text>
</comment>
<keyword evidence="3" id="KW-1185">Reference proteome</keyword>
<evidence type="ECO:0000256" key="1">
    <source>
        <dbReference type="SAM" id="SignalP"/>
    </source>
</evidence>
<keyword evidence="1" id="KW-0732">Signal</keyword>
<name>A0ABR6ZIZ5_9BURK</name>
<sequence>MKTRIFSSKGIYLAFAVCLLAACSSSSNEKMDVAHEIFSRHAADAKIVIENGSEKMFEKGDGWYYVCGRATVNQPGLAQNLVQRFIITVNPDRRGMTRYESTENGKVEDKEFLAWWADRCQGYVLPVAGTAR</sequence>
<dbReference type="RefSeq" id="WP_186945145.1">
    <property type="nucleotide sequence ID" value="NZ_JACOGF010000001.1"/>
</dbReference>
<evidence type="ECO:0000313" key="2">
    <source>
        <dbReference type="EMBL" id="MBC3915873.1"/>
    </source>
</evidence>
<accession>A0ABR6ZIZ5</accession>
<protein>
    <recommendedName>
        <fullName evidence="4">Lipoprotein</fullName>
    </recommendedName>
</protein>
<organism evidence="2 3">
    <name type="scientific">Undibacterium hunanense</name>
    <dbReference type="NCBI Taxonomy" id="2762292"/>
    <lineage>
        <taxon>Bacteria</taxon>
        <taxon>Pseudomonadati</taxon>
        <taxon>Pseudomonadota</taxon>
        <taxon>Betaproteobacteria</taxon>
        <taxon>Burkholderiales</taxon>
        <taxon>Oxalobacteraceae</taxon>
        <taxon>Undibacterium</taxon>
    </lineage>
</organism>
<feature type="signal peptide" evidence="1">
    <location>
        <begin position="1"/>
        <end position="29"/>
    </location>
</feature>
<proteinExistence type="predicted"/>
<evidence type="ECO:0000313" key="3">
    <source>
        <dbReference type="Proteomes" id="UP000650424"/>
    </source>
</evidence>
<dbReference type="Proteomes" id="UP000650424">
    <property type="component" value="Unassembled WGS sequence"/>
</dbReference>
<reference evidence="2 3" key="1">
    <citation type="submission" date="2020-08" db="EMBL/GenBank/DDBJ databases">
        <title>Novel species isolated from subtropical streams in China.</title>
        <authorList>
            <person name="Lu H."/>
        </authorList>
    </citation>
    <scope>NUCLEOTIDE SEQUENCE [LARGE SCALE GENOMIC DNA]</scope>
    <source>
        <strain evidence="2 3">CY18W</strain>
    </source>
</reference>
<evidence type="ECO:0008006" key="4">
    <source>
        <dbReference type="Google" id="ProtNLM"/>
    </source>
</evidence>
<dbReference type="EMBL" id="JACOGF010000001">
    <property type="protein sequence ID" value="MBC3915873.1"/>
    <property type="molecule type" value="Genomic_DNA"/>
</dbReference>
<dbReference type="PROSITE" id="PS51257">
    <property type="entry name" value="PROKAR_LIPOPROTEIN"/>
    <property type="match status" value="1"/>
</dbReference>
<gene>
    <name evidence="2" type="ORF">H8L32_00115</name>
</gene>